<comment type="subcellular location">
    <subcellularLocation>
        <location evidence="1">Secreted</location>
    </subcellularLocation>
</comment>
<dbReference type="OrthoDB" id="958254at2759"/>
<organism evidence="7 8">
    <name type="scientific">Sistotremastrum suecicum HHB10207 ss-3</name>
    <dbReference type="NCBI Taxonomy" id="1314776"/>
    <lineage>
        <taxon>Eukaryota</taxon>
        <taxon>Fungi</taxon>
        <taxon>Dikarya</taxon>
        <taxon>Basidiomycota</taxon>
        <taxon>Agaricomycotina</taxon>
        <taxon>Agaricomycetes</taxon>
        <taxon>Sistotremastrales</taxon>
        <taxon>Sistotremastraceae</taxon>
        <taxon>Sistotremastrum</taxon>
    </lineage>
</organism>
<dbReference type="AlphaFoldDB" id="A0A166BST8"/>
<dbReference type="PANTHER" id="PTHR13234:SF8">
    <property type="entry name" value="GAMMA-INTERFERON-INDUCIBLE LYSOSOMAL THIOL REDUCTASE"/>
    <property type="match status" value="1"/>
</dbReference>
<evidence type="ECO:0000256" key="4">
    <source>
        <dbReference type="ARBA" id="ARBA00022729"/>
    </source>
</evidence>
<keyword evidence="4 6" id="KW-0732">Signal</keyword>
<evidence type="ECO:0000313" key="8">
    <source>
        <dbReference type="Proteomes" id="UP000076798"/>
    </source>
</evidence>
<evidence type="ECO:0000256" key="1">
    <source>
        <dbReference type="ARBA" id="ARBA00004613"/>
    </source>
</evidence>
<evidence type="ECO:0008006" key="9">
    <source>
        <dbReference type="Google" id="ProtNLM"/>
    </source>
</evidence>
<evidence type="ECO:0000256" key="5">
    <source>
        <dbReference type="ARBA" id="ARBA00023180"/>
    </source>
</evidence>
<dbReference type="Pfam" id="PF03227">
    <property type="entry name" value="GILT"/>
    <property type="match status" value="1"/>
</dbReference>
<dbReference type="Gene3D" id="3.40.30.10">
    <property type="entry name" value="Glutaredoxin"/>
    <property type="match status" value="1"/>
</dbReference>
<protein>
    <recommendedName>
        <fullName evidence="9">Gamma interferon inducible lysosomal thiol reductase GILT</fullName>
    </recommendedName>
</protein>
<dbReference type="InterPro" id="IPR004911">
    <property type="entry name" value="Interferon-induced_GILT"/>
</dbReference>
<keyword evidence="3" id="KW-0964">Secreted</keyword>
<evidence type="ECO:0000256" key="3">
    <source>
        <dbReference type="ARBA" id="ARBA00022525"/>
    </source>
</evidence>
<evidence type="ECO:0000256" key="6">
    <source>
        <dbReference type="SAM" id="SignalP"/>
    </source>
</evidence>
<dbReference type="EMBL" id="KV428101">
    <property type="protein sequence ID" value="KZT36707.1"/>
    <property type="molecule type" value="Genomic_DNA"/>
</dbReference>
<dbReference type="GO" id="GO:0016671">
    <property type="term" value="F:oxidoreductase activity, acting on a sulfur group of donors, disulfide as acceptor"/>
    <property type="evidence" value="ECO:0007669"/>
    <property type="project" value="InterPro"/>
</dbReference>
<feature type="signal peptide" evidence="6">
    <location>
        <begin position="1"/>
        <end position="23"/>
    </location>
</feature>
<sequence>MSHLPLLLVALTLTLINLIDVSARQIPQSPLSVNKEDDHPKVPIVLGVMSKCPDAFLCESIFDQVLKRVGPKVDLELTFVAKLNTSAEGGITCLHGPSECSGNIHELCAAKHSSRDKWWPFVQCLNYEGYQKIGNVDTARRCAKASGIDWDESGVGECIEGSEEEGRELLVKSIARTESLNITKSCSIFIGGELRCVRDGKWVDCEEGHTANDFVRIINREYEKLDPLY</sequence>
<comment type="similarity">
    <text evidence="2">Belongs to the GILT family.</text>
</comment>
<evidence type="ECO:0000256" key="2">
    <source>
        <dbReference type="ARBA" id="ARBA00005679"/>
    </source>
</evidence>
<name>A0A166BST8_9AGAM</name>
<evidence type="ECO:0000313" key="7">
    <source>
        <dbReference type="EMBL" id="KZT36707.1"/>
    </source>
</evidence>
<accession>A0A166BST8</accession>
<proteinExistence type="inferred from homology"/>
<reference evidence="7 8" key="1">
    <citation type="journal article" date="2016" name="Mol. Biol. Evol.">
        <title>Comparative Genomics of Early-Diverging Mushroom-Forming Fungi Provides Insights into the Origins of Lignocellulose Decay Capabilities.</title>
        <authorList>
            <person name="Nagy L.G."/>
            <person name="Riley R."/>
            <person name="Tritt A."/>
            <person name="Adam C."/>
            <person name="Daum C."/>
            <person name="Floudas D."/>
            <person name="Sun H."/>
            <person name="Yadav J.S."/>
            <person name="Pangilinan J."/>
            <person name="Larsson K.H."/>
            <person name="Matsuura K."/>
            <person name="Barry K."/>
            <person name="Labutti K."/>
            <person name="Kuo R."/>
            <person name="Ohm R.A."/>
            <person name="Bhattacharya S.S."/>
            <person name="Shirouzu T."/>
            <person name="Yoshinaga Y."/>
            <person name="Martin F.M."/>
            <person name="Grigoriev I.V."/>
            <person name="Hibbett D.S."/>
        </authorList>
    </citation>
    <scope>NUCLEOTIDE SEQUENCE [LARGE SCALE GENOMIC DNA]</scope>
    <source>
        <strain evidence="7 8">HHB10207 ss-3</strain>
    </source>
</reference>
<feature type="chain" id="PRO_5007871331" description="Gamma interferon inducible lysosomal thiol reductase GILT" evidence="6">
    <location>
        <begin position="24"/>
        <end position="229"/>
    </location>
</feature>
<dbReference type="STRING" id="1314776.A0A166BST8"/>
<dbReference type="PANTHER" id="PTHR13234">
    <property type="entry name" value="GAMMA-INTERFERON INDUCIBLE LYSOSOMAL THIOL REDUCTASE GILT"/>
    <property type="match status" value="1"/>
</dbReference>
<dbReference type="GO" id="GO:0005576">
    <property type="term" value="C:extracellular region"/>
    <property type="evidence" value="ECO:0007669"/>
    <property type="project" value="UniProtKB-SubCell"/>
</dbReference>
<dbReference type="Proteomes" id="UP000076798">
    <property type="component" value="Unassembled WGS sequence"/>
</dbReference>
<gene>
    <name evidence="7" type="ORF">SISSUDRAFT_988863</name>
</gene>
<keyword evidence="5" id="KW-0325">Glycoprotein</keyword>
<keyword evidence="8" id="KW-1185">Reference proteome</keyword>